<gene>
    <name evidence="2" type="ORF">FA13DRAFT_1381</name>
</gene>
<sequence length="160" mass="18027">MRENLRIISEAHTIRLPRSRTSTSGNGSSPTERRHHASPNPHPHTRTEAARSSLSSPDANSQSRPHLEPYTQCDRPMDIHHTHIISAPIFSGGGWFWSPWTTPERMRMTTTIKPNPPISSRSPSGQTRSIRTYVWPRASHLGGRLRRASRHRSSSLVCEG</sequence>
<comment type="caution">
    <text evidence="2">The sequence shown here is derived from an EMBL/GenBank/DDBJ whole genome shotgun (WGS) entry which is preliminary data.</text>
</comment>
<accession>A0A4Y7TZJ6</accession>
<reference evidence="2 3" key="1">
    <citation type="journal article" date="2019" name="Nat. Ecol. Evol.">
        <title>Megaphylogeny resolves global patterns of mushroom evolution.</title>
        <authorList>
            <person name="Varga T."/>
            <person name="Krizsan K."/>
            <person name="Foldi C."/>
            <person name="Dima B."/>
            <person name="Sanchez-Garcia M."/>
            <person name="Sanchez-Ramirez S."/>
            <person name="Szollosi G.J."/>
            <person name="Szarkandi J.G."/>
            <person name="Papp V."/>
            <person name="Albert L."/>
            <person name="Andreopoulos W."/>
            <person name="Angelini C."/>
            <person name="Antonin V."/>
            <person name="Barry K.W."/>
            <person name="Bougher N.L."/>
            <person name="Buchanan P."/>
            <person name="Buyck B."/>
            <person name="Bense V."/>
            <person name="Catcheside P."/>
            <person name="Chovatia M."/>
            <person name="Cooper J."/>
            <person name="Damon W."/>
            <person name="Desjardin D."/>
            <person name="Finy P."/>
            <person name="Geml J."/>
            <person name="Haridas S."/>
            <person name="Hughes K."/>
            <person name="Justo A."/>
            <person name="Karasinski D."/>
            <person name="Kautmanova I."/>
            <person name="Kiss B."/>
            <person name="Kocsube S."/>
            <person name="Kotiranta H."/>
            <person name="LaButti K.M."/>
            <person name="Lechner B.E."/>
            <person name="Liimatainen K."/>
            <person name="Lipzen A."/>
            <person name="Lukacs Z."/>
            <person name="Mihaltcheva S."/>
            <person name="Morgado L.N."/>
            <person name="Niskanen T."/>
            <person name="Noordeloos M.E."/>
            <person name="Ohm R.A."/>
            <person name="Ortiz-Santana B."/>
            <person name="Ovrebo C."/>
            <person name="Racz N."/>
            <person name="Riley R."/>
            <person name="Savchenko A."/>
            <person name="Shiryaev A."/>
            <person name="Soop K."/>
            <person name="Spirin V."/>
            <person name="Szebenyi C."/>
            <person name="Tomsovsky M."/>
            <person name="Tulloss R.E."/>
            <person name="Uehling J."/>
            <person name="Grigoriev I.V."/>
            <person name="Vagvolgyi C."/>
            <person name="Papp T."/>
            <person name="Martin F.M."/>
            <person name="Miettinen O."/>
            <person name="Hibbett D.S."/>
            <person name="Nagy L.G."/>
        </authorList>
    </citation>
    <scope>NUCLEOTIDE SEQUENCE [LARGE SCALE GENOMIC DNA]</scope>
    <source>
        <strain evidence="2 3">FP101781</strain>
    </source>
</reference>
<dbReference type="EMBL" id="QPFP01000001">
    <property type="protein sequence ID" value="TEB39414.1"/>
    <property type="molecule type" value="Genomic_DNA"/>
</dbReference>
<dbReference type="Proteomes" id="UP000298030">
    <property type="component" value="Unassembled WGS sequence"/>
</dbReference>
<evidence type="ECO:0000256" key="1">
    <source>
        <dbReference type="SAM" id="MobiDB-lite"/>
    </source>
</evidence>
<proteinExistence type="predicted"/>
<feature type="region of interest" description="Disordered" evidence="1">
    <location>
        <begin position="1"/>
        <end position="72"/>
    </location>
</feature>
<dbReference type="AlphaFoldDB" id="A0A4Y7TZJ6"/>
<evidence type="ECO:0000313" key="2">
    <source>
        <dbReference type="EMBL" id="TEB39414.1"/>
    </source>
</evidence>
<protein>
    <submittedName>
        <fullName evidence="2">Uncharacterized protein</fullName>
    </submittedName>
</protein>
<name>A0A4Y7TZJ6_COPMI</name>
<keyword evidence="3" id="KW-1185">Reference proteome</keyword>
<feature type="compositionally biased region" description="Polar residues" evidence="1">
    <location>
        <begin position="50"/>
        <end position="64"/>
    </location>
</feature>
<feature type="compositionally biased region" description="Low complexity" evidence="1">
    <location>
        <begin position="19"/>
        <end position="30"/>
    </location>
</feature>
<evidence type="ECO:0000313" key="3">
    <source>
        <dbReference type="Proteomes" id="UP000298030"/>
    </source>
</evidence>
<organism evidence="2 3">
    <name type="scientific">Coprinellus micaceus</name>
    <name type="common">Glistening ink-cap mushroom</name>
    <name type="synonym">Coprinus micaceus</name>
    <dbReference type="NCBI Taxonomy" id="71717"/>
    <lineage>
        <taxon>Eukaryota</taxon>
        <taxon>Fungi</taxon>
        <taxon>Dikarya</taxon>
        <taxon>Basidiomycota</taxon>
        <taxon>Agaricomycotina</taxon>
        <taxon>Agaricomycetes</taxon>
        <taxon>Agaricomycetidae</taxon>
        <taxon>Agaricales</taxon>
        <taxon>Agaricineae</taxon>
        <taxon>Psathyrellaceae</taxon>
        <taxon>Coprinellus</taxon>
    </lineage>
</organism>